<evidence type="ECO:0000256" key="6">
    <source>
        <dbReference type="ARBA" id="ARBA00031849"/>
    </source>
</evidence>
<sequence length="311" mass="36430">MNLSRGPWMDISDYATGIGNNKKTWATLNAQPRMNYYRSNTDLERPNEYIDLIEKYLLVVPHITRHDPETMDLLQPTLWHCDLHLNNIYVDLDTEIITDIIDWQNTTVAPLILQAKFPRMVQHTSPLPLGWVMPEKPEGYETLSEDDRKRADKLHESALCHRYYEVLTAKRNPLHYAAIRHNYTWKSPVVQPMKSIGGAWSSREVFGLRSSLMEVIEHWSGIQSALDCPISFTKEEIKLHSEEMENRDYIEQLMEEFQNAGILPVDGIVDPEDYETLQKTSEMQKTHFLSLAENAEERDWMDKIWPYQDNH</sequence>
<dbReference type="RefSeq" id="XP_022581362.1">
    <property type="nucleotide sequence ID" value="XM_022726211.1"/>
</dbReference>
<dbReference type="SUPFAM" id="SSF56112">
    <property type="entry name" value="Protein kinase-like (PK-like)"/>
    <property type="match status" value="1"/>
</dbReference>
<dbReference type="OrthoDB" id="2831558at2759"/>
<evidence type="ECO:0000256" key="3">
    <source>
        <dbReference type="ARBA" id="ARBA00016197"/>
    </source>
</evidence>
<evidence type="ECO:0000256" key="2">
    <source>
        <dbReference type="ARBA" id="ARBA00005543"/>
    </source>
</evidence>
<dbReference type="EMBL" id="KV878341">
    <property type="protein sequence ID" value="OJJ46852.1"/>
    <property type="molecule type" value="Genomic_DNA"/>
</dbReference>
<comment type="subcellular location">
    <subcellularLocation>
        <location evidence="1">Mitochondrion</location>
    </subcellularLocation>
</comment>
<dbReference type="AlphaFoldDB" id="A0A1L9SI07"/>
<organism evidence="8 9">
    <name type="scientific">Penicilliopsis zonata CBS 506.65</name>
    <dbReference type="NCBI Taxonomy" id="1073090"/>
    <lineage>
        <taxon>Eukaryota</taxon>
        <taxon>Fungi</taxon>
        <taxon>Dikarya</taxon>
        <taxon>Ascomycota</taxon>
        <taxon>Pezizomycotina</taxon>
        <taxon>Eurotiomycetes</taxon>
        <taxon>Eurotiomycetidae</taxon>
        <taxon>Eurotiales</taxon>
        <taxon>Aspergillaceae</taxon>
        <taxon>Penicilliopsis</taxon>
    </lineage>
</organism>
<dbReference type="Gene3D" id="3.90.1200.10">
    <property type="match status" value="1"/>
</dbReference>
<evidence type="ECO:0000256" key="1">
    <source>
        <dbReference type="ARBA" id="ARBA00004173"/>
    </source>
</evidence>
<evidence type="ECO:0000256" key="5">
    <source>
        <dbReference type="ARBA" id="ARBA00023128"/>
    </source>
</evidence>
<keyword evidence="5" id="KW-0496">Mitochondrion</keyword>
<reference evidence="9" key="1">
    <citation type="journal article" date="2017" name="Genome Biol.">
        <title>Comparative genomics reveals high biological diversity and specific adaptations in the industrially and medically important fungal genus Aspergillus.</title>
        <authorList>
            <person name="de Vries R.P."/>
            <person name="Riley R."/>
            <person name="Wiebenga A."/>
            <person name="Aguilar-Osorio G."/>
            <person name="Amillis S."/>
            <person name="Uchima C.A."/>
            <person name="Anderluh G."/>
            <person name="Asadollahi M."/>
            <person name="Askin M."/>
            <person name="Barry K."/>
            <person name="Battaglia E."/>
            <person name="Bayram O."/>
            <person name="Benocci T."/>
            <person name="Braus-Stromeyer S.A."/>
            <person name="Caldana C."/>
            <person name="Canovas D."/>
            <person name="Cerqueira G.C."/>
            <person name="Chen F."/>
            <person name="Chen W."/>
            <person name="Choi C."/>
            <person name="Clum A."/>
            <person name="Dos Santos R.A."/>
            <person name="Damasio A.R."/>
            <person name="Diallinas G."/>
            <person name="Emri T."/>
            <person name="Fekete E."/>
            <person name="Flipphi M."/>
            <person name="Freyberg S."/>
            <person name="Gallo A."/>
            <person name="Gournas C."/>
            <person name="Habgood R."/>
            <person name="Hainaut M."/>
            <person name="Harispe M.L."/>
            <person name="Henrissat B."/>
            <person name="Hilden K.S."/>
            <person name="Hope R."/>
            <person name="Hossain A."/>
            <person name="Karabika E."/>
            <person name="Karaffa L."/>
            <person name="Karanyi Z."/>
            <person name="Krasevec N."/>
            <person name="Kuo A."/>
            <person name="Kusch H."/>
            <person name="LaButti K."/>
            <person name="Lagendijk E.L."/>
            <person name="Lapidus A."/>
            <person name="Levasseur A."/>
            <person name="Lindquist E."/>
            <person name="Lipzen A."/>
            <person name="Logrieco A.F."/>
            <person name="MacCabe A."/>
            <person name="Maekelae M.R."/>
            <person name="Malavazi I."/>
            <person name="Melin P."/>
            <person name="Meyer V."/>
            <person name="Mielnichuk N."/>
            <person name="Miskei M."/>
            <person name="Molnar A.P."/>
            <person name="Mule G."/>
            <person name="Ngan C.Y."/>
            <person name="Orejas M."/>
            <person name="Orosz E."/>
            <person name="Ouedraogo J.P."/>
            <person name="Overkamp K.M."/>
            <person name="Park H.-S."/>
            <person name="Perrone G."/>
            <person name="Piumi F."/>
            <person name="Punt P.J."/>
            <person name="Ram A.F."/>
            <person name="Ramon A."/>
            <person name="Rauscher S."/>
            <person name="Record E."/>
            <person name="Riano-Pachon D.M."/>
            <person name="Robert V."/>
            <person name="Roehrig J."/>
            <person name="Ruller R."/>
            <person name="Salamov A."/>
            <person name="Salih N.S."/>
            <person name="Samson R.A."/>
            <person name="Sandor E."/>
            <person name="Sanguinetti M."/>
            <person name="Schuetze T."/>
            <person name="Sepcic K."/>
            <person name="Shelest E."/>
            <person name="Sherlock G."/>
            <person name="Sophianopoulou V."/>
            <person name="Squina F.M."/>
            <person name="Sun H."/>
            <person name="Susca A."/>
            <person name="Todd R.B."/>
            <person name="Tsang A."/>
            <person name="Unkles S.E."/>
            <person name="van de Wiele N."/>
            <person name="van Rossen-Uffink D."/>
            <person name="Oliveira J.V."/>
            <person name="Vesth T.C."/>
            <person name="Visser J."/>
            <person name="Yu J.-H."/>
            <person name="Zhou M."/>
            <person name="Andersen M.R."/>
            <person name="Archer D.B."/>
            <person name="Baker S.E."/>
            <person name="Benoit I."/>
            <person name="Brakhage A.A."/>
            <person name="Braus G.H."/>
            <person name="Fischer R."/>
            <person name="Frisvad J.C."/>
            <person name="Goldman G.H."/>
            <person name="Houbraken J."/>
            <person name="Oakley B."/>
            <person name="Pocsi I."/>
            <person name="Scazzocchio C."/>
            <person name="Seiboth B."/>
            <person name="vanKuyk P.A."/>
            <person name="Wortman J."/>
            <person name="Dyer P.S."/>
            <person name="Grigoriev I.V."/>
        </authorList>
    </citation>
    <scope>NUCLEOTIDE SEQUENCE [LARGE SCALE GENOMIC DNA]</scope>
    <source>
        <strain evidence="9">CBS 506.65</strain>
    </source>
</reference>
<dbReference type="STRING" id="1073090.A0A1L9SI07"/>
<dbReference type="Proteomes" id="UP000184188">
    <property type="component" value="Unassembled WGS sequence"/>
</dbReference>
<proteinExistence type="inferred from homology"/>
<accession>A0A1L9SI07</accession>
<dbReference type="InterPro" id="IPR002575">
    <property type="entry name" value="Aminoglycoside_PTrfase"/>
</dbReference>
<evidence type="ECO:0000313" key="9">
    <source>
        <dbReference type="Proteomes" id="UP000184188"/>
    </source>
</evidence>
<dbReference type="GO" id="GO:0005739">
    <property type="term" value="C:mitochondrion"/>
    <property type="evidence" value="ECO:0007669"/>
    <property type="project" value="UniProtKB-SubCell"/>
</dbReference>
<dbReference type="PANTHER" id="PTHR36091">
    <property type="entry name" value="ALTERED INHERITANCE OF MITOCHONDRIA PROTEIN 9, MITOCHONDRIAL"/>
    <property type="match status" value="1"/>
</dbReference>
<dbReference type="PANTHER" id="PTHR36091:SF1">
    <property type="entry name" value="ALTERED INHERITANCE OF MITOCHONDRIA PROTEIN 9, MITOCHONDRIAL"/>
    <property type="match status" value="1"/>
</dbReference>
<dbReference type="InterPro" id="IPR051035">
    <property type="entry name" value="Mito_inheritance_9"/>
</dbReference>
<keyword evidence="4" id="KW-0809">Transit peptide</keyword>
<comment type="similarity">
    <text evidence="2">Belongs to the AIM9 family.</text>
</comment>
<evidence type="ECO:0000256" key="4">
    <source>
        <dbReference type="ARBA" id="ARBA00022946"/>
    </source>
</evidence>
<evidence type="ECO:0000259" key="7">
    <source>
        <dbReference type="Pfam" id="PF01636"/>
    </source>
</evidence>
<name>A0A1L9SI07_9EURO</name>
<dbReference type="VEuPathDB" id="FungiDB:ASPZODRAFT_15544"/>
<evidence type="ECO:0000313" key="8">
    <source>
        <dbReference type="EMBL" id="OJJ46852.1"/>
    </source>
</evidence>
<dbReference type="GeneID" id="34612675"/>
<keyword evidence="9" id="KW-1185">Reference proteome</keyword>
<dbReference type="Pfam" id="PF01636">
    <property type="entry name" value="APH"/>
    <property type="match status" value="1"/>
</dbReference>
<gene>
    <name evidence="8" type="ORF">ASPZODRAFT_15544</name>
</gene>
<dbReference type="InterPro" id="IPR011009">
    <property type="entry name" value="Kinase-like_dom_sf"/>
</dbReference>
<feature type="domain" description="Aminoglycoside phosphotransferase" evidence="7">
    <location>
        <begin position="59"/>
        <end position="111"/>
    </location>
</feature>
<protein>
    <recommendedName>
        <fullName evidence="3">Altered inheritance of mitochondria protein 9, mitochondrial</fullName>
    </recommendedName>
    <alternativeName>
        <fullName evidence="6">Found in mitochondrial proteome protein 29</fullName>
    </alternativeName>
</protein>